<accession>A0ABP1S8R4</accession>
<dbReference type="EMBL" id="CAXLJM020000164">
    <property type="protein sequence ID" value="CAL8146445.1"/>
    <property type="molecule type" value="Genomic_DNA"/>
</dbReference>
<dbReference type="InterPro" id="IPR011009">
    <property type="entry name" value="Kinase-like_dom_sf"/>
</dbReference>
<dbReference type="Proteomes" id="UP001642540">
    <property type="component" value="Unassembled WGS sequence"/>
</dbReference>
<organism evidence="2 3">
    <name type="scientific">Orchesella dallaii</name>
    <dbReference type="NCBI Taxonomy" id="48710"/>
    <lineage>
        <taxon>Eukaryota</taxon>
        <taxon>Metazoa</taxon>
        <taxon>Ecdysozoa</taxon>
        <taxon>Arthropoda</taxon>
        <taxon>Hexapoda</taxon>
        <taxon>Collembola</taxon>
        <taxon>Entomobryomorpha</taxon>
        <taxon>Entomobryoidea</taxon>
        <taxon>Orchesellidae</taxon>
        <taxon>Orchesellinae</taxon>
        <taxon>Orchesella</taxon>
    </lineage>
</organism>
<dbReference type="Gene3D" id="3.30.200.20">
    <property type="entry name" value="Phosphorylase Kinase, domain 1"/>
    <property type="match status" value="1"/>
</dbReference>
<proteinExistence type="predicted"/>
<comment type="caution">
    <text evidence="2">The sequence shown here is derived from an EMBL/GenBank/DDBJ whole genome shotgun (WGS) entry which is preliminary data.</text>
</comment>
<reference evidence="2 3" key="1">
    <citation type="submission" date="2024-08" db="EMBL/GenBank/DDBJ databases">
        <authorList>
            <person name="Cucini C."/>
            <person name="Frati F."/>
        </authorList>
    </citation>
    <scope>NUCLEOTIDE SEQUENCE [LARGE SCALE GENOMIC DNA]</scope>
</reference>
<evidence type="ECO:0000313" key="2">
    <source>
        <dbReference type="EMBL" id="CAL8146445.1"/>
    </source>
</evidence>
<evidence type="ECO:0000313" key="3">
    <source>
        <dbReference type="Proteomes" id="UP001642540"/>
    </source>
</evidence>
<dbReference type="SUPFAM" id="SSF56112">
    <property type="entry name" value="Protein kinase-like (PK-like)"/>
    <property type="match status" value="1"/>
</dbReference>
<gene>
    <name evidence="2" type="ORF">ODALV1_LOCUS30819</name>
</gene>
<protein>
    <submittedName>
        <fullName evidence="2">Uncharacterized protein</fullName>
    </submittedName>
</protein>
<feature type="compositionally biased region" description="Polar residues" evidence="1">
    <location>
        <begin position="167"/>
        <end position="181"/>
    </location>
</feature>
<name>A0ABP1S8R4_9HEXA</name>
<sequence length="188" mass="21553">MAETARRLSKVLECRSSKGPGIPSLKCRLKLGCPEWYLNPGSFRGIEYAIKQFKQRTPGRPVLRFEEIMKERDLLVRLKHKRIVTMVGAFSEMGVQQMASVENPAPQQNQEQQQYENFEFKAVINVDDILKNLTPCEVENAVHHLIEARRDAVMIVVEKKHEEEQKNSSIVESVMTASNANSEKERVN</sequence>
<keyword evidence="3" id="KW-1185">Reference proteome</keyword>
<evidence type="ECO:0000256" key="1">
    <source>
        <dbReference type="SAM" id="MobiDB-lite"/>
    </source>
</evidence>
<feature type="region of interest" description="Disordered" evidence="1">
    <location>
        <begin position="164"/>
        <end position="188"/>
    </location>
</feature>